<dbReference type="PANTHER" id="PTHR31302">
    <property type="entry name" value="TRANSMEMBRANE PROTEIN WITH METALLOPHOSPHOESTERASE DOMAIN-RELATED"/>
    <property type="match status" value="1"/>
</dbReference>
<gene>
    <name evidence="5" type="ORF">SH580_16780</name>
</gene>
<dbReference type="Pfam" id="PF00149">
    <property type="entry name" value="Metallophos"/>
    <property type="match status" value="1"/>
</dbReference>
<reference evidence="5 6" key="1">
    <citation type="submission" date="2023-11" db="EMBL/GenBank/DDBJ databases">
        <title>Coraliomargarita sp. nov., isolated from marine algae.</title>
        <authorList>
            <person name="Lee J.K."/>
            <person name="Baek J.H."/>
            <person name="Kim J.M."/>
            <person name="Choi D.G."/>
            <person name="Jeon C.O."/>
        </authorList>
    </citation>
    <scope>NUCLEOTIDE SEQUENCE [LARGE SCALE GENOMIC DNA]</scope>
    <source>
        <strain evidence="5 6">J2-16</strain>
    </source>
</reference>
<feature type="transmembrane region" description="Helical" evidence="3">
    <location>
        <begin position="90"/>
        <end position="112"/>
    </location>
</feature>
<keyword evidence="3" id="KW-0472">Membrane</keyword>
<dbReference type="RefSeq" id="WP_319831981.1">
    <property type="nucleotide sequence ID" value="NZ_CP138858.1"/>
</dbReference>
<dbReference type="InterPro" id="IPR051158">
    <property type="entry name" value="Metallophosphoesterase_sf"/>
</dbReference>
<keyword evidence="6" id="KW-1185">Reference proteome</keyword>
<evidence type="ECO:0000256" key="3">
    <source>
        <dbReference type="SAM" id="Phobius"/>
    </source>
</evidence>
<accession>A0ABZ0RHU0</accession>
<evidence type="ECO:0000256" key="2">
    <source>
        <dbReference type="ARBA" id="ARBA00022801"/>
    </source>
</evidence>
<evidence type="ECO:0000256" key="1">
    <source>
        <dbReference type="ARBA" id="ARBA00022723"/>
    </source>
</evidence>
<dbReference type="SUPFAM" id="SSF56300">
    <property type="entry name" value="Metallo-dependent phosphatases"/>
    <property type="match status" value="1"/>
</dbReference>
<protein>
    <submittedName>
        <fullName evidence="5">Metallophosphoesterase</fullName>
    </submittedName>
</protein>
<sequence length="373" mass="42031">MTDLELGMTDLASRSRGGHIWKWAALLGLGIVLYVAWRNYLYIQEGMLAPNFTIIHQAYDFNLFELPVILLVVAALCLGLAVTWTSSRRSLIWVAGLYAFLGLDLFALRYYVTYVEPERLVVRHVRLETPKLDQSVRILHIADIQAGSIGEYQEAIFDQIESLQPDLIINTGDFLQVVPPATFESEWPKLHALIKRVNPRLGTYAVFGDTERELYRYQPEALKPLVMLSSREQRIGVGSGVINLHGLSLYQSKSGEWAMRSVEQWLEKSDPNDFRILFGHAPDYALSVAEAPIDLCLAGHTHGGQVKLPFYGPLVIDSEVPKEWAQGFRRVGIPYLNVSAGAGSNRQHSLPPIRFNCPTEMTLIELVPMRSIR</sequence>
<feature type="domain" description="Calcineurin-like phosphoesterase" evidence="4">
    <location>
        <begin position="137"/>
        <end position="303"/>
    </location>
</feature>
<proteinExistence type="predicted"/>
<keyword evidence="3" id="KW-1133">Transmembrane helix</keyword>
<keyword evidence="3" id="KW-0812">Transmembrane</keyword>
<dbReference type="PANTHER" id="PTHR31302:SF31">
    <property type="entry name" value="PHOSPHODIESTERASE YAEI"/>
    <property type="match status" value="1"/>
</dbReference>
<feature type="transmembrane region" description="Helical" evidence="3">
    <location>
        <begin position="63"/>
        <end position="84"/>
    </location>
</feature>
<keyword evidence="1" id="KW-0479">Metal-binding</keyword>
<dbReference type="InterPro" id="IPR004843">
    <property type="entry name" value="Calcineurin-like_PHP"/>
</dbReference>
<feature type="transmembrane region" description="Helical" evidence="3">
    <location>
        <begin position="20"/>
        <end position="42"/>
    </location>
</feature>
<organism evidence="5 6">
    <name type="scientific">Coraliomargarita algicola</name>
    <dbReference type="NCBI Taxonomy" id="3092156"/>
    <lineage>
        <taxon>Bacteria</taxon>
        <taxon>Pseudomonadati</taxon>
        <taxon>Verrucomicrobiota</taxon>
        <taxon>Opitutia</taxon>
        <taxon>Puniceicoccales</taxon>
        <taxon>Coraliomargaritaceae</taxon>
        <taxon>Coraliomargarita</taxon>
    </lineage>
</organism>
<dbReference type="Gene3D" id="3.60.21.10">
    <property type="match status" value="1"/>
</dbReference>
<evidence type="ECO:0000313" key="5">
    <source>
        <dbReference type="EMBL" id="WPJ95082.1"/>
    </source>
</evidence>
<evidence type="ECO:0000259" key="4">
    <source>
        <dbReference type="Pfam" id="PF00149"/>
    </source>
</evidence>
<name>A0ABZ0RHU0_9BACT</name>
<keyword evidence="2" id="KW-0378">Hydrolase</keyword>
<dbReference type="Proteomes" id="UP001324993">
    <property type="component" value="Chromosome"/>
</dbReference>
<dbReference type="InterPro" id="IPR029052">
    <property type="entry name" value="Metallo-depent_PP-like"/>
</dbReference>
<evidence type="ECO:0000313" key="6">
    <source>
        <dbReference type="Proteomes" id="UP001324993"/>
    </source>
</evidence>
<dbReference type="EMBL" id="CP138858">
    <property type="protein sequence ID" value="WPJ95082.1"/>
    <property type="molecule type" value="Genomic_DNA"/>
</dbReference>